<dbReference type="EMBL" id="BIFT01000001">
    <property type="protein sequence ID" value="GCE25143.1"/>
    <property type="molecule type" value="Genomic_DNA"/>
</dbReference>
<dbReference type="Proteomes" id="UP000287171">
    <property type="component" value="Unassembled WGS sequence"/>
</dbReference>
<evidence type="ECO:0000313" key="1">
    <source>
        <dbReference type="EMBL" id="GCE25143.1"/>
    </source>
</evidence>
<dbReference type="Gene3D" id="3.40.1190.20">
    <property type="match status" value="1"/>
</dbReference>
<comment type="caution">
    <text evidence="1">The sequence shown here is derived from an EMBL/GenBank/DDBJ whole genome shotgun (WGS) entry which is preliminary data.</text>
</comment>
<accession>A0A402B1D5</accession>
<reference evidence="2" key="1">
    <citation type="submission" date="2018-12" db="EMBL/GenBank/DDBJ databases">
        <title>Tengunoibacter tsumagoiensis gen. nov., sp. nov., Dictyobacter kobayashii sp. nov., D. alpinus sp. nov., and D. joshuensis sp. nov. and description of Dictyobacteraceae fam. nov. within the order Ktedonobacterales isolated from Tengu-no-mugimeshi.</title>
        <authorList>
            <person name="Wang C.M."/>
            <person name="Zheng Y."/>
            <person name="Sakai Y."/>
            <person name="Toyoda A."/>
            <person name="Minakuchi Y."/>
            <person name="Abe K."/>
            <person name="Yokota A."/>
            <person name="Yabe S."/>
        </authorList>
    </citation>
    <scope>NUCLEOTIDE SEQUENCE [LARGE SCALE GENOMIC DNA]</scope>
    <source>
        <strain evidence="2">Uno16</strain>
    </source>
</reference>
<name>A0A402B1D5_9CHLR</name>
<protein>
    <submittedName>
        <fullName evidence="1">Uncharacterized protein</fullName>
    </submittedName>
</protein>
<dbReference type="InterPro" id="IPR029056">
    <property type="entry name" value="Ribokinase-like"/>
</dbReference>
<dbReference type="InterPro" id="IPR057621">
    <property type="entry name" value="Khk_prokaryotic"/>
</dbReference>
<sequence>MEEITTPQALTNLIRTLSAAGAEVSSKKVIVGFDGFVDEIIRPIRSREASGPTYFSTITQFSSFTADAAGKSADIEIEAQEVRFGGNAPLMANGLARLGMECVCIGTLGYPSINPAFEQMAPGCCRISFADPGTCHAFEFHDGKLMFARLDSLAQDLWQQLCVRVDPARLREEYQEADLIAFADWSNLTQATTLWRNVKVHYLDTLPEDRKKQLRVFFDLADPSRRSTDDLAALAHLLNEFAQTYDSTLGLNEHEARTLYAAWGLKTHPQHGGETLVDIGRSLRQHCQVTRLVIHPIDQSLVITEGSILHKTGKKIAEPCISTGGGDHYNAGFCYGLLAGYPLEECLVLAMAVSACYVSSGRTPDRSEVLTFLHEWLQQERQRGQTSSNNHY</sequence>
<dbReference type="SUPFAM" id="SSF53613">
    <property type="entry name" value="Ribokinase-like"/>
    <property type="match status" value="1"/>
</dbReference>
<evidence type="ECO:0000313" key="2">
    <source>
        <dbReference type="Proteomes" id="UP000287171"/>
    </source>
</evidence>
<organism evidence="1 2">
    <name type="scientific">Dictyobacter alpinus</name>
    <dbReference type="NCBI Taxonomy" id="2014873"/>
    <lineage>
        <taxon>Bacteria</taxon>
        <taxon>Bacillati</taxon>
        <taxon>Chloroflexota</taxon>
        <taxon>Ktedonobacteria</taxon>
        <taxon>Ktedonobacterales</taxon>
        <taxon>Dictyobacteraceae</taxon>
        <taxon>Dictyobacter</taxon>
    </lineage>
</organism>
<keyword evidence="2" id="KW-1185">Reference proteome</keyword>
<dbReference type="AlphaFoldDB" id="A0A402B1D5"/>
<proteinExistence type="predicted"/>
<dbReference type="Pfam" id="PF25270">
    <property type="entry name" value="Khk"/>
    <property type="match status" value="1"/>
</dbReference>
<dbReference type="OrthoDB" id="9813569at2"/>
<gene>
    <name evidence="1" type="ORF">KDA_06270</name>
</gene>
<dbReference type="RefSeq" id="WP_126625759.1">
    <property type="nucleotide sequence ID" value="NZ_BIFT01000001.1"/>
</dbReference>